<dbReference type="Proteomes" id="UP001500235">
    <property type="component" value="Unassembled WGS sequence"/>
</dbReference>
<organism evidence="2 3">
    <name type="scientific">Sphingomonas swuensis</name>
    <dbReference type="NCBI Taxonomy" id="977800"/>
    <lineage>
        <taxon>Bacteria</taxon>
        <taxon>Pseudomonadati</taxon>
        <taxon>Pseudomonadota</taxon>
        <taxon>Alphaproteobacteria</taxon>
        <taxon>Sphingomonadales</taxon>
        <taxon>Sphingomonadaceae</taxon>
        <taxon>Sphingomonas</taxon>
    </lineage>
</organism>
<accession>A0ABP7T3C9</accession>
<feature type="chain" id="PRO_5045987073" evidence="1">
    <location>
        <begin position="22"/>
        <end position="85"/>
    </location>
</feature>
<reference evidence="3" key="1">
    <citation type="journal article" date="2019" name="Int. J. Syst. Evol. Microbiol.">
        <title>The Global Catalogue of Microorganisms (GCM) 10K type strain sequencing project: providing services to taxonomists for standard genome sequencing and annotation.</title>
        <authorList>
            <consortium name="The Broad Institute Genomics Platform"/>
            <consortium name="The Broad Institute Genome Sequencing Center for Infectious Disease"/>
            <person name="Wu L."/>
            <person name="Ma J."/>
        </authorList>
    </citation>
    <scope>NUCLEOTIDE SEQUENCE [LARGE SCALE GENOMIC DNA]</scope>
    <source>
        <strain evidence="3">JCM 17563</strain>
    </source>
</reference>
<sequence length="85" mass="8358">MTSVRKHLLIATVVMASPALAGEVTGTGESTPIRSGTASSICAYSGLNDDGAGASTQVQAYGAIRASFGGPAPFNGLPGTSCRGN</sequence>
<keyword evidence="3" id="KW-1185">Reference proteome</keyword>
<evidence type="ECO:0000313" key="2">
    <source>
        <dbReference type="EMBL" id="GAA4020268.1"/>
    </source>
</evidence>
<protein>
    <submittedName>
        <fullName evidence="2">Uncharacterized protein</fullName>
    </submittedName>
</protein>
<comment type="caution">
    <text evidence="2">The sequence shown here is derived from an EMBL/GenBank/DDBJ whole genome shotgun (WGS) entry which is preliminary data.</text>
</comment>
<dbReference type="EMBL" id="BAABBQ010000001">
    <property type="protein sequence ID" value="GAA4020268.1"/>
    <property type="molecule type" value="Genomic_DNA"/>
</dbReference>
<gene>
    <name evidence="2" type="ORF">GCM10022280_20740</name>
</gene>
<dbReference type="RefSeq" id="WP_344707343.1">
    <property type="nucleotide sequence ID" value="NZ_BAABBQ010000001.1"/>
</dbReference>
<evidence type="ECO:0000313" key="3">
    <source>
        <dbReference type="Proteomes" id="UP001500235"/>
    </source>
</evidence>
<feature type="signal peptide" evidence="1">
    <location>
        <begin position="1"/>
        <end position="21"/>
    </location>
</feature>
<name>A0ABP7T3C9_9SPHN</name>
<evidence type="ECO:0000256" key="1">
    <source>
        <dbReference type="SAM" id="SignalP"/>
    </source>
</evidence>
<proteinExistence type="predicted"/>
<keyword evidence="1" id="KW-0732">Signal</keyword>